<reference evidence="13" key="2">
    <citation type="submission" date="2016-06" db="UniProtKB">
        <authorList>
            <consortium name="WormBaseParasite"/>
        </authorList>
    </citation>
    <scope>IDENTIFICATION</scope>
</reference>
<comment type="similarity">
    <text evidence="2 10">Belongs to the glycosyltransferase 31 family.</text>
</comment>
<proteinExistence type="inferred from homology"/>
<keyword evidence="8 10" id="KW-0333">Golgi apparatus</keyword>
<keyword evidence="7" id="KW-1133">Transmembrane helix</keyword>
<keyword evidence="6" id="KW-0735">Signal-anchor</keyword>
<dbReference type="Proteomes" id="UP000050741">
    <property type="component" value="Unassembled WGS sequence"/>
</dbReference>
<feature type="compositionally biased region" description="Polar residues" evidence="11">
    <location>
        <begin position="289"/>
        <end position="298"/>
    </location>
</feature>
<sequence>MKADGSIKGGDGKNDTKLLVTKKRFEIRFKNIFKKCWMEFANPCPNQTELLMLTLSRRNGFENRGIRQTWMNDSVPGEVIRFLIADAGEGEAIDVQQKLEEEQAKHGDLLFLHGFDDIYINLYFKVYGGFEWQQSFCANAEWVLKVDDDALTCPKSRCTCVCLLMPDECFAFRGENGQETADWYSSLLFAVISARALRLGRPVFPNEFFECVWDVTVWPSQPKLKMPPQNPDNSPNICAKLPHLHLAGKKRLCFYPHTIIICSVGIEPANNGLPKSGIRTEFRPYNPGPSFSQKSRVN</sequence>
<dbReference type="WBParaSite" id="GPLIN_000143400">
    <property type="protein sequence ID" value="GPLIN_000143400"/>
    <property type="gene ID" value="GPLIN_000143400"/>
</dbReference>
<dbReference type="GO" id="GO:0016758">
    <property type="term" value="F:hexosyltransferase activity"/>
    <property type="evidence" value="ECO:0007669"/>
    <property type="project" value="InterPro"/>
</dbReference>
<dbReference type="GO" id="GO:0006493">
    <property type="term" value="P:protein O-linked glycosylation"/>
    <property type="evidence" value="ECO:0007669"/>
    <property type="project" value="TreeGrafter"/>
</dbReference>
<dbReference type="PANTHER" id="PTHR11214:SF3">
    <property type="entry name" value="BETA-1,3-GALACTOSYLTRANSFERASE 6"/>
    <property type="match status" value="1"/>
</dbReference>
<evidence type="ECO:0000256" key="9">
    <source>
        <dbReference type="ARBA" id="ARBA00023136"/>
    </source>
</evidence>
<evidence type="ECO:0000256" key="10">
    <source>
        <dbReference type="RuleBase" id="RU363063"/>
    </source>
</evidence>
<protein>
    <recommendedName>
        <fullName evidence="10">Hexosyltransferase</fullName>
        <ecNumber evidence="10">2.4.1.-</ecNumber>
    </recommendedName>
</protein>
<evidence type="ECO:0000256" key="6">
    <source>
        <dbReference type="ARBA" id="ARBA00022968"/>
    </source>
</evidence>
<organism evidence="12 13">
    <name type="scientific">Globodera pallida</name>
    <name type="common">Potato cyst nematode worm</name>
    <name type="synonym">Heterodera pallida</name>
    <dbReference type="NCBI Taxonomy" id="36090"/>
    <lineage>
        <taxon>Eukaryota</taxon>
        <taxon>Metazoa</taxon>
        <taxon>Ecdysozoa</taxon>
        <taxon>Nematoda</taxon>
        <taxon>Chromadorea</taxon>
        <taxon>Rhabditida</taxon>
        <taxon>Tylenchina</taxon>
        <taxon>Tylenchomorpha</taxon>
        <taxon>Tylenchoidea</taxon>
        <taxon>Heteroderidae</taxon>
        <taxon>Heteroderinae</taxon>
        <taxon>Globodera</taxon>
    </lineage>
</organism>
<dbReference type="InterPro" id="IPR002659">
    <property type="entry name" value="Glyco_trans_31"/>
</dbReference>
<feature type="region of interest" description="Disordered" evidence="11">
    <location>
        <begin position="279"/>
        <end position="298"/>
    </location>
</feature>
<evidence type="ECO:0000256" key="8">
    <source>
        <dbReference type="ARBA" id="ARBA00023034"/>
    </source>
</evidence>
<dbReference type="AlphaFoldDB" id="A0A183BLE9"/>
<evidence type="ECO:0000313" key="12">
    <source>
        <dbReference type="Proteomes" id="UP000050741"/>
    </source>
</evidence>
<evidence type="ECO:0000256" key="1">
    <source>
        <dbReference type="ARBA" id="ARBA00004323"/>
    </source>
</evidence>
<evidence type="ECO:0000256" key="11">
    <source>
        <dbReference type="SAM" id="MobiDB-lite"/>
    </source>
</evidence>
<keyword evidence="9" id="KW-0472">Membrane</keyword>
<evidence type="ECO:0000256" key="7">
    <source>
        <dbReference type="ARBA" id="ARBA00022989"/>
    </source>
</evidence>
<reference evidence="12" key="1">
    <citation type="submission" date="2014-05" db="EMBL/GenBank/DDBJ databases">
        <title>The genome and life-stage specific transcriptomes of Globodera pallida elucidate key aspects of plant parasitism by a cyst nematode.</title>
        <authorList>
            <person name="Cotton J.A."/>
            <person name="Lilley C.J."/>
            <person name="Jones L.M."/>
            <person name="Kikuchi T."/>
            <person name="Reid A.J."/>
            <person name="Thorpe P."/>
            <person name="Tsai I.J."/>
            <person name="Beasley H."/>
            <person name="Blok V."/>
            <person name="Cock P.J.A."/>
            <person name="Van den Akker S.E."/>
            <person name="Holroyd N."/>
            <person name="Hunt M."/>
            <person name="Mantelin S."/>
            <person name="Naghra H."/>
            <person name="Pain A."/>
            <person name="Palomares-Rius J.E."/>
            <person name="Zarowiecki M."/>
            <person name="Berriman M."/>
            <person name="Jones J.T."/>
            <person name="Urwin P.E."/>
        </authorList>
    </citation>
    <scope>NUCLEOTIDE SEQUENCE [LARGE SCALE GENOMIC DNA]</scope>
    <source>
        <strain evidence="12">Lindley</strain>
    </source>
</reference>
<keyword evidence="4" id="KW-0808">Transferase</keyword>
<keyword evidence="12" id="KW-1185">Reference proteome</keyword>
<dbReference type="PANTHER" id="PTHR11214">
    <property type="entry name" value="BETA-1,3-N-ACETYLGLUCOSAMINYLTRANSFERASE"/>
    <property type="match status" value="1"/>
</dbReference>
<dbReference type="GO" id="GO:0000139">
    <property type="term" value="C:Golgi membrane"/>
    <property type="evidence" value="ECO:0007669"/>
    <property type="project" value="UniProtKB-SubCell"/>
</dbReference>
<evidence type="ECO:0000256" key="4">
    <source>
        <dbReference type="ARBA" id="ARBA00022679"/>
    </source>
</evidence>
<evidence type="ECO:0000256" key="3">
    <source>
        <dbReference type="ARBA" id="ARBA00022676"/>
    </source>
</evidence>
<evidence type="ECO:0000313" key="13">
    <source>
        <dbReference type="WBParaSite" id="GPLIN_000143400"/>
    </source>
</evidence>
<dbReference type="EC" id="2.4.1.-" evidence="10"/>
<dbReference type="Pfam" id="PF01762">
    <property type="entry name" value="Galactosyl_T"/>
    <property type="match status" value="1"/>
</dbReference>
<name>A0A183BLE9_GLOPA</name>
<comment type="subcellular location">
    <subcellularLocation>
        <location evidence="1 10">Golgi apparatus membrane</location>
        <topology evidence="1 10">Single-pass type II membrane protein</topology>
    </subcellularLocation>
</comment>
<accession>A0A183BLE9</accession>
<keyword evidence="5" id="KW-0812">Transmembrane</keyword>
<keyword evidence="3 10" id="KW-0328">Glycosyltransferase</keyword>
<evidence type="ECO:0000256" key="2">
    <source>
        <dbReference type="ARBA" id="ARBA00008661"/>
    </source>
</evidence>
<evidence type="ECO:0000256" key="5">
    <source>
        <dbReference type="ARBA" id="ARBA00022692"/>
    </source>
</evidence>